<dbReference type="EMBL" id="CP001629">
    <property type="protein sequence ID" value="ACU90719.1"/>
    <property type="molecule type" value="Genomic_DNA"/>
</dbReference>
<dbReference type="eggNOG" id="ENOG5033CZH">
    <property type="taxonomic scope" value="Bacteria"/>
</dbReference>
<dbReference type="RefSeq" id="WP_015774808.1">
    <property type="nucleotide sequence ID" value="NC_013173.1"/>
</dbReference>
<evidence type="ECO:0000313" key="1">
    <source>
        <dbReference type="EMBL" id="ACU90719.1"/>
    </source>
</evidence>
<dbReference type="Proteomes" id="UP000002216">
    <property type="component" value="Chromosome"/>
</dbReference>
<sequence length="60" mass="6770">MKVTQEAPSKESMIVLESLRKAVAQALDRKKRLGQYAVVWQDGQPTIIGDDKPETSRQKD</sequence>
<dbReference type="STRING" id="525897.Dbac_2642"/>
<organism evidence="1 2">
    <name type="scientific">Desulfomicrobium baculatum (strain DSM 4028 / VKM B-1378 / X)</name>
    <name type="common">Desulfovibrio baculatus</name>
    <dbReference type="NCBI Taxonomy" id="525897"/>
    <lineage>
        <taxon>Bacteria</taxon>
        <taxon>Pseudomonadati</taxon>
        <taxon>Thermodesulfobacteriota</taxon>
        <taxon>Desulfovibrionia</taxon>
        <taxon>Desulfovibrionales</taxon>
        <taxon>Desulfomicrobiaceae</taxon>
        <taxon>Desulfomicrobium</taxon>
    </lineage>
</organism>
<protein>
    <submittedName>
        <fullName evidence="1">Uncharacterized protein</fullName>
    </submittedName>
</protein>
<dbReference type="AlphaFoldDB" id="C7LSW9"/>
<keyword evidence="2" id="KW-1185">Reference proteome</keyword>
<evidence type="ECO:0000313" key="2">
    <source>
        <dbReference type="Proteomes" id="UP000002216"/>
    </source>
</evidence>
<accession>C7LSW9</accession>
<reference evidence="1 2" key="1">
    <citation type="journal article" date="2009" name="Stand. Genomic Sci.">
        <title>Complete genome sequence of Desulfomicrobium baculatum type strain (X).</title>
        <authorList>
            <person name="Copeland A."/>
            <person name="Spring S."/>
            <person name="Goker M."/>
            <person name="Schneider S."/>
            <person name="Lapidus A."/>
            <person name="Del Rio T.G."/>
            <person name="Tice H."/>
            <person name="Cheng J.F."/>
            <person name="Chen F."/>
            <person name="Nolan M."/>
            <person name="Bruce D."/>
            <person name="Goodwin L."/>
            <person name="Pitluck S."/>
            <person name="Ivanova N."/>
            <person name="Mavrommatis K."/>
            <person name="Ovchinnikova G."/>
            <person name="Pati A."/>
            <person name="Chen A."/>
            <person name="Palaniappan K."/>
            <person name="Land M."/>
            <person name="Hauser L."/>
            <person name="Chang Y.J."/>
            <person name="Jeffries C.C."/>
            <person name="Meincke L."/>
            <person name="Sims D."/>
            <person name="Brettin T."/>
            <person name="Detter J.C."/>
            <person name="Han C."/>
            <person name="Chain P."/>
            <person name="Bristow J."/>
            <person name="Eisen J.A."/>
            <person name="Markowitz V."/>
            <person name="Hugenholtz P."/>
            <person name="Kyrpides N.C."/>
            <person name="Klenk H.P."/>
            <person name="Lucas S."/>
        </authorList>
    </citation>
    <scope>NUCLEOTIDE SEQUENCE [LARGE SCALE GENOMIC DNA]</scope>
    <source>
        <strain evidence="2">DSM 4028 / VKM B-1378 / X</strain>
    </source>
</reference>
<name>C7LSW9_DESBD</name>
<dbReference type="HOGENOM" id="CLU_202962_0_0_7"/>
<dbReference type="OrthoDB" id="598431at2"/>
<proteinExistence type="predicted"/>
<dbReference type="KEGG" id="dba:Dbac_2642"/>
<gene>
    <name evidence="1" type="ordered locus">Dbac_2642</name>
</gene>